<reference evidence="2 3" key="1">
    <citation type="submission" date="2015-01" db="EMBL/GenBank/DDBJ databases">
        <title>Draft Genome Sequences of Four Bacillus thermoamylovorans Strains, Isolated From Food Products.</title>
        <authorList>
            <person name="Krawcyk A.O."/>
            <person name="Berendsen E.M."/>
            <person name="Eijlander R.T."/>
            <person name="de Jong A."/>
            <person name="Wells-Bennik M."/>
            <person name="Kuipers O.P."/>
        </authorList>
    </citation>
    <scope>NUCLEOTIDE SEQUENCE [LARGE SCALE GENOMIC DNA]</scope>
    <source>
        <strain evidence="2 3">B4167</strain>
    </source>
</reference>
<organism evidence="2 3">
    <name type="scientific">Caldibacillus thermoamylovorans</name>
    <dbReference type="NCBI Taxonomy" id="35841"/>
    <lineage>
        <taxon>Bacteria</taxon>
        <taxon>Bacillati</taxon>
        <taxon>Bacillota</taxon>
        <taxon>Bacilli</taxon>
        <taxon>Bacillales</taxon>
        <taxon>Bacillaceae</taxon>
        <taxon>Caldibacillus</taxon>
    </lineage>
</organism>
<feature type="region of interest" description="Disordered" evidence="1">
    <location>
        <begin position="1"/>
        <end position="53"/>
    </location>
</feature>
<comment type="caution">
    <text evidence="2">The sequence shown here is derived from an EMBL/GenBank/DDBJ whole genome shotgun (WGS) entry which is preliminary data.</text>
</comment>
<accession>A0ABD4A6K2</accession>
<gene>
    <name evidence="2" type="ORF">B4167_2742</name>
</gene>
<dbReference type="EMBL" id="JXLU01000081">
    <property type="protein sequence ID" value="KIO72800.1"/>
    <property type="molecule type" value="Genomic_DNA"/>
</dbReference>
<name>A0ABD4A6K2_9BACI</name>
<sequence length="53" mass="6086">MVTKTSLVAKKSVSHSKMATKTRLVAKKGRFLPKNGDENRSRRQKQAFHTSKW</sequence>
<evidence type="ECO:0008006" key="4">
    <source>
        <dbReference type="Google" id="ProtNLM"/>
    </source>
</evidence>
<evidence type="ECO:0000313" key="3">
    <source>
        <dbReference type="Proteomes" id="UP000032076"/>
    </source>
</evidence>
<evidence type="ECO:0000313" key="2">
    <source>
        <dbReference type="EMBL" id="KIO72800.1"/>
    </source>
</evidence>
<evidence type="ECO:0000256" key="1">
    <source>
        <dbReference type="SAM" id="MobiDB-lite"/>
    </source>
</evidence>
<dbReference type="Proteomes" id="UP000032076">
    <property type="component" value="Unassembled WGS sequence"/>
</dbReference>
<proteinExistence type="predicted"/>
<protein>
    <recommendedName>
        <fullName evidence="4">50S ribosomal protein L35</fullName>
    </recommendedName>
</protein>
<feature type="compositionally biased region" description="Basic residues" evidence="1">
    <location>
        <begin position="42"/>
        <end position="53"/>
    </location>
</feature>
<dbReference type="AlphaFoldDB" id="A0ABD4A6K2"/>
<feature type="compositionally biased region" description="Basic residues" evidence="1">
    <location>
        <begin position="12"/>
        <end position="31"/>
    </location>
</feature>